<comment type="caution">
    <text evidence="3">The sequence shown here is derived from an EMBL/GenBank/DDBJ whole genome shotgun (WGS) entry which is preliminary data.</text>
</comment>
<dbReference type="NCBIfam" id="NF041528">
    <property type="entry name" value="strep_LAETG"/>
    <property type="match status" value="1"/>
</dbReference>
<sequence>MRKDSGVEAVGARNVPHWRRDGTHLPGGSTTLNSNTFRMPAAALLATGAVALLTAPPAFATGGGGAGSEGKAGAVVLRTTLDVGLLNKTVHVPLKTTLNEVSAPATAEKTALTVTLDGVEGGTPVHVLKADVATAKATADKNRAEAEANLAKAKVHVPGLPALSLIEVEKVTSKAVCEAGKKPVASSNVLGTVTALGKKVTLSAGGPTKLEVPGVGLVSLELSGTQTTSTTAAAAALRLKVSVNPLNLNVAQVEGEVVLAEAHCESPKGPAASPAATPDAKPDVKPQTATGTGTGAGAPTGANLAETGGGSTTPYVAGGALLLLGIGAGAMVVTRRGRAS</sequence>
<keyword evidence="2" id="KW-0812">Transmembrane</keyword>
<protein>
    <submittedName>
        <fullName evidence="3">LPXTG cell wall anchor domain-containing protein</fullName>
    </submittedName>
</protein>
<evidence type="ECO:0000256" key="1">
    <source>
        <dbReference type="SAM" id="MobiDB-lite"/>
    </source>
</evidence>
<keyword evidence="4" id="KW-1185">Reference proteome</keyword>
<feature type="transmembrane region" description="Helical" evidence="2">
    <location>
        <begin position="315"/>
        <end position="334"/>
    </location>
</feature>
<dbReference type="Proteomes" id="UP000600026">
    <property type="component" value="Unassembled WGS sequence"/>
</dbReference>
<keyword evidence="2" id="KW-0472">Membrane</keyword>
<evidence type="ECO:0000256" key="2">
    <source>
        <dbReference type="SAM" id="Phobius"/>
    </source>
</evidence>
<dbReference type="InterPro" id="IPR048202">
    <property type="entry name" value="SCO1860-like"/>
</dbReference>
<evidence type="ECO:0000313" key="3">
    <source>
        <dbReference type="EMBL" id="GHI84749.1"/>
    </source>
</evidence>
<name>A0A919GVP6_9ACTN</name>
<feature type="region of interest" description="Disordered" evidence="1">
    <location>
        <begin position="265"/>
        <end position="306"/>
    </location>
</feature>
<proteinExistence type="predicted"/>
<accession>A0A919GVP6</accession>
<keyword evidence="2" id="KW-1133">Transmembrane helix</keyword>
<evidence type="ECO:0000313" key="4">
    <source>
        <dbReference type="Proteomes" id="UP000600026"/>
    </source>
</evidence>
<dbReference type="NCBIfam" id="NF041527">
    <property type="entry name" value="SCO1860_LAETG"/>
    <property type="match status" value="1"/>
</dbReference>
<dbReference type="EMBL" id="BNEE01000004">
    <property type="protein sequence ID" value="GHI84749.1"/>
    <property type="molecule type" value="Genomic_DNA"/>
</dbReference>
<gene>
    <name evidence="3" type="ORF">Sxan_21130</name>
</gene>
<organism evidence="3 4">
    <name type="scientific">Streptomyces xanthophaeus</name>
    <dbReference type="NCBI Taxonomy" id="67385"/>
    <lineage>
        <taxon>Bacteria</taxon>
        <taxon>Bacillati</taxon>
        <taxon>Actinomycetota</taxon>
        <taxon>Actinomycetes</taxon>
        <taxon>Kitasatosporales</taxon>
        <taxon>Streptomycetaceae</taxon>
        <taxon>Streptomyces</taxon>
    </lineage>
</organism>
<reference evidence="3" key="1">
    <citation type="submission" date="2020-09" db="EMBL/GenBank/DDBJ databases">
        <title>Whole genome shotgun sequence of Streptomyces xanthophaeus NBRC 12829.</title>
        <authorList>
            <person name="Komaki H."/>
            <person name="Tamura T."/>
        </authorList>
    </citation>
    <scope>NUCLEOTIDE SEQUENCE</scope>
    <source>
        <strain evidence="3">NBRC 12829</strain>
    </source>
</reference>
<dbReference type="AlphaFoldDB" id="A0A919GVP6"/>